<gene>
    <name evidence="2" type="ORF">R1flu_010500</name>
</gene>
<dbReference type="Proteomes" id="UP001605036">
    <property type="component" value="Unassembled WGS sequence"/>
</dbReference>
<protein>
    <submittedName>
        <fullName evidence="2">Uncharacterized protein</fullName>
    </submittedName>
</protein>
<feature type="region of interest" description="Disordered" evidence="1">
    <location>
        <begin position="68"/>
        <end position="87"/>
    </location>
</feature>
<evidence type="ECO:0000256" key="1">
    <source>
        <dbReference type="SAM" id="MobiDB-lite"/>
    </source>
</evidence>
<keyword evidence="3" id="KW-1185">Reference proteome</keyword>
<evidence type="ECO:0000313" key="3">
    <source>
        <dbReference type="Proteomes" id="UP001605036"/>
    </source>
</evidence>
<evidence type="ECO:0000313" key="2">
    <source>
        <dbReference type="EMBL" id="KAL2642913.1"/>
    </source>
</evidence>
<organism evidence="2 3">
    <name type="scientific">Riccia fluitans</name>
    <dbReference type="NCBI Taxonomy" id="41844"/>
    <lineage>
        <taxon>Eukaryota</taxon>
        <taxon>Viridiplantae</taxon>
        <taxon>Streptophyta</taxon>
        <taxon>Embryophyta</taxon>
        <taxon>Marchantiophyta</taxon>
        <taxon>Marchantiopsida</taxon>
        <taxon>Marchantiidae</taxon>
        <taxon>Marchantiales</taxon>
        <taxon>Ricciaceae</taxon>
        <taxon>Riccia</taxon>
    </lineage>
</organism>
<comment type="caution">
    <text evidence="2">The sequence shown here is derived from an EMBL/GenBank/DDBJ whole genome shotgun (WGS) entry which is preliminary data.</text>
</comment>
<accession>A0ABD1Z558</accession>
<proteinExistence type="predicted"/>
<feature type="region of interest" description="Disordered" evidence="1">
    <location>
        <begin position="148"/>
        <end position="174"/>
    </location>
</feature>
<feature type="region of interest" description="Disordered" evidence="1">
    <location>
        <begin position="20"/>
        <end position="49"/>
    </location>
</feature>
<dbReference type="EMBL" id="JBHFFA010000002">
    <property type="protein sequence ID" value="KAL2642913.1"/>
    <property type="molecule type" value="Genomic_DNA"/>
</dbReference>
<sequence length="174" mass="20707">MRQYIQPLLRRQLYPALRRNQRAESRRYTVQEQQQRDLDDTRGLIEPGESRVPFTYSRIEPYAAYRYQDGPNYDPRRPVSPRRQSRGLYDWSSRPRHEVIQFSNETGHYSEDRGSVYGVDRWDGRGDFQAFTHHPRFGSFAEDQRYGVGGPEWANPNPRELDPPIVQDVMDQSW</sequence>
<feature type="compositionally biased region" description="Basic and acidic residues" evidence="1">
    <location>
        <begin position="21"/>
        <end position="43"/>
    </location>
</feature>
<name>A0ABD1Z558_9MARC</name>
<reference evidence="2 3" key="1">
    <citation type="submission" date="2024-09" db="EMBL/GenBank/DDBJ databases">
        <title>Chromosome-scale assembly of Riccia fluitans.</title>
        <authorList>
            <person name="Paukszto L."/>
            <person name="Sawicki J."/>
            <person name="Karawczyk K."/>
            <person name="Piernik-Szablinska J."/>
            <person name="Szczecinska M."/>
            <person name="Mazdziarz M."/>
        </authorList>
    </citation>
    <scope>NUCLEOTIDE SEQUENCE [LARGE SCALE GENOMIC DNA]</scope>
    <source>
        <strain evidence="2">Rf_01</strain>
        <tissue evidence="2">Aerial parts of the thallus</tissue>
    </source>
</reference>
<dbReference type="AlphaFoldDB" id="A0ABD1Z558"/>